<keyword evidence="3" id="KW-1185">Reference proteome</keyword>
<proteinExistence type="predicted"/>
<reference evidence="2" key="1">
    <citation type="journal article" date="2020" name="Stud. Mycol.">
        <title>101 Dothideomycetes genomes: a test case for predicting lifestyles and emergence of pathogens.</title>
        <authorList>
            <person name="Haridas S."/>
            <person name="Albert R."/>
            <person name="Binder M."/>
            <person name="Bloem J."/>
            <person name="Labutti K."/>
            <person name="Salamov A."/>
            <person name="Andreopoulos B."/>
            <person name="Baker S."/>
            <person name="Barry K."/>
            <person name="Bills G."/>
            <person name="Bluhm B."/>
            <person name="Cannon C."/>
            <person name="Castanera R."/>
            <person name="Culley D."/>
            <person name="Daum C."/>
            <person name="Ezra D."/>
            <person name="Gonzalez J."/>
            <person name="Henrissat B."/>
            <person name="Kuo A."/>
            <person name="Liang C."/>
            <person name="Lipzen A."/>
            <person name="Lutzoni F."/>
            <person name="Magnuson J."/>
            <person name="Mondo S."/>
            <person name="Nolan M."/>
            <person name="Ohm R."/>
            <person name="Pangilinan J."/>
            <person name="Park H.-J."/>
            <person name="Ramirez L."/>
            <person name="Alfaro M."/>
            <person name="Sun H."/>
            <person name="Tritt A."/>
            <person name="Yoshinaga Y."/>
            <person name="Zwiers L.-H."/>
            <person name="Turgeon B."/>
            <person name="Goodwin S."/>
            <person name="Spatafora J."/>
            <person name="Crous P."/>
            <person name="Grigoriev I."/>
        </authorList>
    </citation>
    <scope>NUCLEOTIDE SEQUENCE</scope>
    <source>
        <strain evidence="2">CBS 123094</strain>
    </source>
</reference>
<evidence type="ECO:0000313" key="2">
    <source>
        <dbReference type="EMBL" id="KAF1993894.1"/>
    </source>
</evidence>
<accession>A0A6A5VY28</accession>
<organism evidence="2 3">
    <name type="scientific">Amniculicola lignicola CBS 123094</name>
    <dbReference type="NCBI Taxonomy" id="1392246"/>
    <lineage>
        <taxon>Eukaryota</taxon>
        <taxon>Fungi</taxon>
        <taxon>Dikarya</taxon>
        <taxon>Ascomycota</taxon>
        <taxon>Pezizomycotina</taxon>
        <taxon>Dothideomycetes</taxon>
        <taxon>Pleosporomycetidae</taxon>
        <taxon>Pleosporales</taxon>
        <taxon>Amniculicolaceae</taxon>
        <taxon>Amniculicola</taxon>
    </lineage>
</organism>
<dbReference type="AlphaFoldDB" id="A0A6A5VY28"/>
<feature type="signal peptide" evidence="1">
    <location>
        <begin position="1"/>
        <end position="21"/>
    </location>
</feature>
<dbReference type="EMBL" id="ML977680">
    <property type="protein sequence ID" value="KAF1993894.1"/>
    <property type="molecule type" value="Genomic_DNA"/>
</dbReference>
<dbReference type="SUPFAM" id="SSF110217">
    <property type="entry name" value="DNA-binding protein LAG-1 (CSL)"/>
    <property type="match status" value="1"/>
</dbReference>
<protein>
    <submittedName>
        <fullName evidence="2">Uncharacterized protein</fullName>
    </submittedName>
</protein>
<dbReference type="Proteomes" id="UP000799779">
    <property type="component" value="Unassembled WGS sequence"/>
</dbReference>
<keyword evidence="1" id="KW-0732">Signal</keyword>
<gene>
    <name evidence="2" type="ORF">P154DRAFT_48484</name>
</gene>
<dbReference type="InterPro" id="IPR036358">
    <property type="entry name" value="BTD_sf"/>
</dbReference>
<sequence length="126" mass="13753">MYFKAAYVLAICLSAANDISAQTPNPGRLVSGFQSITLACFASYATFPPLILSYNSSQRTVLEQHFATNFVSCCRRIAYTRVWRTRNISEAGQSQQPKPPATANTVQGTVPWDLSIACDAALARQS</sequence>
<evidence type="ECO:0000313" key="3">
    <source>
        <dbReference type="Proteomes" id="UP000799779"/>
    </source>
</evidence>
<evidence type="ECO:0000256" key="1">
    <source>
        <dbReference type="SAM" id="SignalP"/>
    </source>
</evidence>
<feature type="chain" id="PRO_5025649626" evidence="1">
    <location>
        <begin position="22"/>
        <end position="126"/>
    </location>
</feature>
<name>A0A6A5VY28_9PLEO</name>